<evidence type="ECO:0000259" key="2">
    <source>
        <dbReference type="Pfam" id="PF17919"/>
    </source>
</evidence>
<organism evidence="3 4">
    <name type="scientific">Strongyloides venezuelensis</name>
    <name type="common">Threadworm</name>
    <dbReference type="NCBI Taxonomy" id="75913"/>
    <lineage>
        <taxon>Eukaryota</taxon>
        <taxon>Metazoa</taxon>
        <taxon>Ecdysozoa</taxon>
        <taxon>Nematoda</taxon>
        <taxon>Chromadorea</taxon>
        <taxon>Rhabditida</taxon>
        <taxon>Tylenchina</taxon>
        <taxon>Panagrolaimomorpha</taxon>
        <taxon>Strongyloidoidea</taxon>
        <taxon>Strongyloididae</taxon>
        <taxon>Strongyloides</taxon>
    </lineage>
</organism>
<dbReference type="Pfam" id="PF00078">
    <property type="entry name" value="RVT_1"/>
    <property type="match status" value="1"/>
</dbReference>
<evidence type="ECO:0000259" key="1">
    <source>
        <dbReference type="Pfam" id="PF00078"/>
    </source>
</evidence>
<dbReference type="PANTHER" id="PTHR33064:SF37">
    <property type="entry name" value="RIBONUCLEASE H"/>
    <property type="match status" value="1"/>
</dbReference>
<dbReference type="PANTHER" id="PTHR33064">
    <property type="entry name" value="POL PROTEIN"/>
    <property type="match status" value="1"/>
</dbReference>
<dbReference type="InterPro" id="IPR043502">
    <property type="entry name" value="DNA/RNA_pol_sf"/>
</dbReference>
<feature type="domain" description="Reverse transcriptase" evidence="1">
    <location>
        <begin position="76"/>
        <end position="223"/>
    </location>
</feature>
<dbReference type="Gene3D" id="3.10.10.10">
    <property type="entry name" value="HIV Type 1 Reverse Transcriptase, subunit A, domain 1"/>
    <property type="match status" value="1"/>
</dbReference>
<dbReference type="Pfam" id="PF17919">
    <property type="entry name" value="RT_RNaseH_2"/>
    <property type="match status" value="1"/>
</dbReference>
<evidence type="ECO:0000313" key="3">
    <source>
        <dbReference type="Proteomes" id="UP000035680"/>
    </source>
</evidence>
<dbReference type="STRING" id="75913.A0A0K0FHA4"/>
<dbReference type="InterPro" id="IPR041577">
    <property type="entry name" value="RT_RNaseH_2"/>
</dbReference>
<name>A0A0K0FHA4_STRVS</name>
<dbReference type="InterPro" id="IPR051320">
    <property type="entry name" value="Viral_Replic_Matur_Polypro"/>
</dbReference>
<keyword evidence="3" id="KW-1185">Reference proteome</keyword>
<evidence type="ECO:0000313" key="4">
    <source>
        <dbReference type="WBParaSite" id="SVE_0826600.1"/>
    </source>
</evidence>
<dbReference type="Gene3D" id="3.30.70.270">
    <property type="match status" value="1"/>
</dbReference>
<dbReference type="InterPro" id="IPR000477">
    <property type="entry name" value="RT_dom"/>
</dbReference>
<protein>
    <submittedName>
        <fullName evidence="4">Reverse transcriptase domain-containing protein</fullName>
    </submittedName>
</protein>
<dbReference type="SUPFAM" id="SSF56672">
    <property type="entry name" value="DNA/RNA polymerases"/>
    <property type="match status" value="1"/>
</dbReference>
<reference evidence="3" key="1">
    <citation type="submission" date="2014-07" db="EMBL/GenBank/DDBJ databases">
        <authorList>
            <person name="Martin A.A"/>
            <person name="De Silva N."/>
        </authorList>
    </citation>
    <scope>NUCLEOTIDE SEQUENCE</scope>
</reference>
<sequence length="359" mass="41761">MLDLKNDDNNYVSNMKRDCTIILLGVKLVGEIVEPKYYPVAPNFIDEGEAMIDEWEYLRIAKKCTLPLVFLNLVAVRKPNGQLRLCLDCRPINRCLNNYNQVPLRLKDKITRLRYSKIYSVLDIKNFYLQSNLHENNMNWFGFAKPRSREEYLLTRLPFGAKPSTGLAQSVVNTVLGSSTNCMSYNNDIIVFRSDRSGHEIILNQIRQSFRNVNLLLNENESTSFIRNIAVLEMPFAKIVSNRPSKDKVEWSNELNQKFKEIIKALIHLTLEIPDPLKPYEIYTDSSKVTSSAMLSQRHNGLIKPVVFFKKRNAFIRDSVYPGIQNYFRDYLNRTDSDEFHFDSKNLKKGRRHSQSNDC</sequence>
<dbReference type="AlphaFoldDB" id="A0A0K0FHA4"/>
<proteinExistence type="predicted"/>
<dbReference type="InterPro" id="IPR043128">
    <property type="entry name" value="Rev_trsase/Diguanyl_cyclase"/>
</dbReference>
<dbReference type="Proteomes" id="UP000035680">
    <property type="component" value="Unassembled WGS sequence"/>
</dbReference>
<dbReference type="WBParaSite" id="SVE_0826600.1">
    <property type="protein sequence ID" value="SVE_0826600.1"/>
    <property type="gene ID" value="SVE_0826600"/>
</dbReference>
<accession>A0A0K0FHA4</accession>
<feature type="domain" description="Reverse transcriptase/retrotransposon-derived protein RNase H-like" evidence="2">
    <location>
        <begin position="251"/>
        <end position="311"/>
    </location>
</feature>
<reference evidence="4" key="2">
    <citation type="submission" date="2015-08" db="UniProtKB">
        <authorList>
            <consortium name="WormBaseParasite"/>
        </authorList>
    </citation>
    <scope>IDENTIFICATION</scope>
</reference>